<evidence type="ECO:0000256" key="6">
    <source>
        <dbReference type="ARBA" id="ARBA00023054"/>
    </source>
</evidence>
<dbReference type="InterPro" id="IPR007793">
    <property type="entry name" value="DivIVA_fam"/>
</dbReference>
<dbReference type="RefSeq" id="WP_124969162.1">
    <property type="nucleotide sequence ID" value="NZ_RQVS01000001.1"/>
</dbReference>
<accession>A0A3P3W358</accession>
<evidence type="ECO:0000256" key="7">
    <source>
        <dbReference type="ARBA" id="ARBA00023306"/>
    </source>
</evidence>
<protein>
    <recommendedName>
        <fullName evidence="3">Cell wall synthesis protein Wag31</fullName>
    </recommendedName>
    <alternativeName>
        <fullName evidence="8">Antigen 84</fullName>
    </alternativeName>
</protein>
<keyword evidence="10" id="KW-1185">Reference proteome</keyword>
<dbReference type="InterPro" id="IPR019933">
    <property type="entry name" value="DivIVA_domain"/>
</dbReference>
<evidence type="ECO:0000313" key="9">
    <source>
        <dbReference type="EMBL" id="RRJ88857.1"/>
    </source>
</evidence>
<evidence type="ECO:0000256" key="1">
    <source>
        <dbReference type="ARBA" id="ARBA00004496"/>
    </source>
</evidence>
<dbReference type="OrthoDB" id="9815492at2"/>
<evidence type="ECO:0000256" key="8">
    <source>
        <dbReference type="ARBA" id="ARBA00031737"/>
    </source>
</evidence>
<keyword evidence="7" id="KW-0131">Cell cycle</keyword>
<keyword evidence="6" id="KW-0175">Coiled coil</keyword>
<evidence type="ECO:0000256" key="2">
    <source>
        <dbReference type="ARBA" id="ARBA00009008"/>
    </source>
</evidence>
<reference evidence="9 10" key="1">
    <citation type="submission" date="2018-11" db="EMBL/GenBank/DDBJ databases">
        <title>YIM 102482-1 draft genome.</title>
        <authorList>
            <person name="Li G."/>
            <person name="Jiang Y."/>
        </authorList>
    </citation>
    <scope>NUCLEOTIDE SEQUENCE [LARGE SCALE GENOMIC DNA]</scope>
    <source>
        <strain evidence="9 10">YIM 102482-1</strain>
    </source>
</reference>
<dbReference type="Gene3D" id="6.10.250.660">
    <property type="match status" value="2"/>
</dbReference>
<evidence type="ECO:0000256" key="5">
    <source>
        <dbReference type="ARBA" id="ARBA00022618"/>
    </source>
</evidence>
<dbReference type="NCBIfam" id="TIGR03544">
    <property type="entry name" value="DivI1A_domain"/>
    <property type="match status" value="2"/>
</dbReference>
<dbReference type="EMBL" id="RQVS01000001">
    <property type="protein sequence ID" value="RRJ88857.1"/>
    <property type="molecule type" value="Genomic_DNA"/>
</dbReference>
<proteinExistence type="inferred from homology"/>
<dbReference type="GO" id="GO:0051301">
    <property type="term" value="P:cell division"/>
    <property type="evidence" value="ECO:0007669"/>
    <property type="project" value="UniProtKB-KW"/>
</dbReference>
<sequence>MRSDDVLKEQFRQTKYSIGYDQQEVDSFLDRVVDTLRSYEAGDNPENLLTAKNVQTVQFASTRYREGYDPQEVDHLLDRLTVAFEALERDN</sequence>
<dbReference type="PANTHER" id="PTHR35794">
    <property type="entry name" value="CELL DIVISION PROTEIN DIVIVA"/>
    <property type="match status" value="1"/>
</dbReference>
<organism evidence="9 10">
    <name type="scientific">Gulosibacter macacae</name>
    <dbReference type="NCBI Taxonomy" id="2488791"/>
    <lineage>
        <taxon>Bacteria</taxon>
        <taxon>Bacillati</taxon>
        <taxon>Actinomycetota</taxon>
        <taxon>Actinomycetes</taxon>
        <taxon>Micrococcales</taxon>
        <taxon>Microbacteriaceae</taxon>
        <taxon>Gulosibacter</taxon>
    </lineage>
</organism>
<gene>
    <name evidence="9" type="ORF">EG850_00615</name>
</gene>
<evidence type="ECO:0000313" key="10">
    <source>
        <dbReference type="Proteomes" id="UP000274391"/>
    </source>
</evidence>
<dbReference type="AlphaFoldDB" id="A0A3P3W358"/>
<dbReference type="PANTHER" id="PTHR35794:SF2">
    <property type="entry name" value="CELL DIVISION PROTEIN DIVIVA"/>
    <property type="match status" value="1"/>
</dbReference>
<dbReference type="Proteomes" id="UP000274391">
    <property type="component" value="Unassembled WGS sequence"/>
</dbReference>
<comment type="similarity">
    <text evidence="2">Belongs to the DivIVA family.</text>
</comment>
<dbReference type="GO" id="GO:0005737">
    <property type="term" value="C:cytoplasm"/>
    <property type="evidence" value="ECO:0007669"/>
    <property type="project" value="UniProtKB-SubCell"/>
</dbReference>
<name>A0A3P3W358_9MICO</name>
<comment type="subcellular location">
    <subcellularLocation>
        <location evidence="1">Cytoplasm</location>
    </subcellularLocation>
</comment>
<evidence type="ECO:0000256" key="4">
    <source>
        <dbReference type="ARBA" id="ARBA00022490"/>
    </source>
</evidence>
<keyword evidence="4" id="KW-0963">Cytoplasm</keyword>
<keyword evidence="5" id="KW-0132">Cell division</keyword>
<comment type="caution">
    <text evidence="9">The sequence shown here is derived from an EMBL/GenBank/DDBJ whole genome shotgun (WGS) entry which is preliminary data.</text>
</comment>
<evidence type="ECO:0000256" key="3">
    <source>
        <dbReference type="ARBA" id="ARBA00018787"/>
    </source>
</evidence>